<dbReference type="InterPro" id="IPR013766">
    <property type="entry name" value="Thioredoxin_domain"/>
</dbReference>
<dbReference type="Gene3D" id="3.30.1020.10">
    <property type="entry name" value="Antioxidant, Horf6, Chain A, domain2"/>
    <property type="match status" value="1"/>
</dbReference>
<feature type="active site" description="Cysteine sulfenic acid (-SOH) intermediate; for peroxidase activity" evidence="8">
    <location>
        <position position="46"/>
    </location>
</feature>
<dbReference type="PIRSF" id="PIRSF000239">
    <property type="entry name" value="AHPC"/>
    <property type="match status" value="1"/>
</dbReference>
<dbReference type="FunFam" id="3.40.30.10:FF:000011">
    <property type="entry name" value="Peroxiredoxin PRX1"/>
    <property type="match status" value="1"/>
</dbReference>
<organism evidence="10">
    <name type="scientific">Pedococcus sp. KACC 23699</name>
    <dbReference type="NCBI Taxonomy" id="3149228"/>
    <lineage>
        <taxon>Bacteria</taxon>
        <taxon>Bacillati</taxon>
        <taxon>Actinomycetota</taxon>
        <taxon>Actinomycetes</taxon>
        <taxon>Micrococcales</taxon>
        <taxon>Intrasporangiaceae</taxon>
        <taxon>Pedococcus</taxon>
    </lineage>
</organism>
<dbReference type="GO" id="GO:0006979">
    <property type="term" value="P:response to oxidative stress"/>
    <property type="evidence" value="ECO:0007669"/>
    <property type="project" value="TreeGrafter"/>
</dbReference>
<dbReference type="GO" id="GO:0005829">
    <property type="term" value="C:cytosol"/>
    <property type="evidence" value="ECO:0007669"/>
    <property type="project" value="TreeGrafter"/>
</dbReference>
<gene>
    <name evidence="10" type="ORF">ABEG17_18085</name>
</gene>
<comment type="similarity">
    <text evidence="6">Belongs to the peroxiredoxin family. Prx6 subfamily.</text>
</comment>
<dbReference type="GO" id="GO:0008379">
    <property type="term" value="F:thioredoxin peroxidase activity"/>
    <property type="evidence" value="ECO:0007669"/>
    <property type="project" value="TreeGrafter"/>
</dbReference>
<evidence type="ECO:0000256" key="4">
    <source>
        <dbReference type="ARBA" id="ARBA00023002"/>
    </source>
</evidence>
<keyword evidence="5" id="KW-0676">Redox-active center</keyword>
<name>A0AAU7JT39_9MICO</name>
<dbReference type="CDD" id="cd03016">
    <property type="entry name" value="PRX_1cys"/>
    <property type="match status" value="1"/>
</dbReference>
<keyword evidence="3" id="KW-0049">Antioxidant</keyword>
<dbReference type="InterPro" id="IPR000866">
    <property type="entry name" value="AhpC/TSA"/>
</dbReference>
<reference evidence="10" key="1">
    <citation type="submission" date="2024-05" db="EMBL/GenBank/DDBJ databases">
        <authorList>
            <person name="Kim S."/>
            <person name="Heo J."/>
            <person name="Choi H."/>
            <person name="Choi Y."/>
            <person name="Kwon S.-W."/>
            <person name="Kim Y."/>
        </authorList>
    </citation>
    <scope>NUCLEOTIDE SEQUENCE</scope>
    <source>
        <strain evidence="10">KACC 23699</strain>
    </source>
</reference>
<evidence type="ECO:0000256" key="5">
    <source>
        <dbReference type="ARBA" id="ARBA00023284"/>
    </source>
</evidence>
<dbReference type="EMBL" id="CP157483">
    <property type="protein sequence ID" value="XBO43451.1"/>
    <property type="molecule type" value="Genomic_DNA"/>
</dbReference>
<keyword evidence="4 10" id="KW-0560">Oxidoreductase</keyword>
<dbReference type="GO" id="GO:0042744">
    <property type="term" value="P:hydrogen peroxide catabolic process"/>
    <property type="evidence" value="ECO:0007669"/>
    <property type="project" value="TreeGrafter"/>
</dbReference>
<dbReference type="InterPro" id="IPR019479">
    <property type="entry name" value="Peroxiredoxin_C"/>
</dbReference>
<evidence type="ECO:0000256" key="2">
    <source>
        <dbReference type="ARBA" id="ARBA00022559"/>
    </source>
</evidence>
<feature type="domain" description="Thioredoxin" evidence="9">
    <location>
        <begin position="4"/>
        <end position="160"/>
    </location>
</feature>
<evidence type="ECO:0000256" key="1">
    <source>
        <dbReference type="ARBA" id="ARBA00009796"/>
    </source>
</evidence>
<dbReference type="Pfam" id="PF10417">
    <property type="entry name" value="1-cysPrx_C"/>
    <property type="match status" value="1"/>
</dbReference>
<proteinExistence type="inferred from homology"/>
<dbReference type="InterPro" id="IPR036249">
    <property type="entry name" value="Thioredoxin-like_sf"/>
</dbReference>
<evidence type="ECO:0000256" key="3">
    <source>
        <dbReference type="ARBA" id="ARBA00022862"/>
    </source>
</evidence>
<dbReference type="EC" id="1.11.1.-" evidence="10"/>
<dbReference type="SUPFAM" id="SSF52833">
    <property type="entry name" value="Thioredoxin-like"/>
    <property type="match status" value="1"/>
</dbReference>
<sequence>MATLRLGDDAPDFTAQTTEGELTFHDWKGDGWAVLFSHPADFTPVCTTELGRVAQLKDEWARRNTKVLAVSVDGLDDHHAWKSDIEAVAGASVDYPIVADEDRNVAELYDMIHPGAGDTSPVRSVFLIDPAGKVRLSLTYPKSAGRNFDEILRALDALQVNDSGPFSTPADWKAGDRVIVAPTVSTEDAQARFKGVEVVKPYLRYADVPTA</sequence>
<protein>
    <submittedName>
        <fullName evidence="10">Peroxiredoxin</fullName>
        <ecNumber evidence="10">1.11.1.-</ecNumber>
    </submittedName>
</protein>
<dbReference type="RefSeq" id="WP_406830887.1">
    <property type="nucleotide sequence ID" value="NZ_CP157483.1"/>
</dbReference>
<dbReference type="InterPro" id="IPR045020">
    <property type="entry name" value="PRX_1cys"/>
</dbReference>
<evidence type="ECO:0000256" key="8">
    <source>
        <dbReference type="PIRSR" id="PIRSR000239-1"/>
    </source>
</evidence>
<evidence type="ECO:0000313" key="10">
    <source>
        <dbReference type="EMBL" id="XBO43451.1"/>
    </source>
</evidence>
<dbReference type="InterPro" id="IPR050217">
    <property type="entry name" value="Peroxiredoxin"/>
</dbReference>
<dbReference type="PANTHER" id="PTHR10681:SF128">
    <property type="entry name" value="THIOREDOXIN-DEPENDENT PEROXIDE REDUCTASE, MITOCHONDRIAL"/>
    <property type="match status" value="1"/>
</dbReference>
<dbReference type="PROSITE" id="PS51352">
    <property type="entry name" value="THIOREDOXIN_2"/>
    <property type="match status" value="1"/>
</dbReference>
<dbReference type="PANTHER" id="PTHR10681">
    <property type="entry name" value="THIOREDOXIN PEROXIDASE"/>
    <property type="match status" value="1"/>
</dbReference>
<keyword evidence="2 10" id="KW-0575">Peroxidase</keyword>
<evidence type="ECO:0000256" key="6">
    <source>
        <dbReference type="ARBA" id="ARBA00025719"/>
    </source>
</evidence>
<dbReference type="AlphaFoldDB" id="A0AAU7JT39"/>
<dbReference type="InterPro" id="IPR024706">
    <property type="entry name" value="Peroxiredoxin_AhpC-typ"/>
</dbReference>
<comment type="function">
    <text evidence="7">Thiol-specific peroxidase that catalyzes the reduction of hydrogen peroxide and organic hydroperoxides to water and alcohols, respectively. Plays a role in cell protection against oxidative stress by detoxifying peroxides.</text>
</comment>
<evidence type="ECO:0000259" key="9">
    <source>
        <dbReference type="PROSITE" id="PS51352"/>
    </source>
</evidence>
<comment type="similarity">
    <text evidence="1">Belongs to the peroxiredoxin family. AhpC/Prx1 subfamily.</text>
</comment>
<evidence type="ECO:0000256" key="7">
    <source>
        <dbReference type="ARBA" id="ARBA00037420"/>
    </source>
</evidence>
<dbReference type="Gene3D" id="3.40.30.10">
    <property type="entry name" value="Glutaredoxin"/>
    <property type="match status" value="1"/>
</dbReference>
<dbReference type="Pfam" id="PF00578">
    <property type="entry name" value="AhpC-TSA"/>
    <property type="match status" value="1"/>
</dbReference>
<dbReference type="GO" id="GO:0033554">
    <property type="term" value="P:cellular response to stress"/>
    <property type="evidence" value="ECO:0007669"/>
    <property type="project" value="TreeGrafter"/>
</dbReference>
<dbReference type="GO" id="GO:0045454">
    <property type="term" value="P:cell redox homeostasis"/>
    <property type="evidence" value="ECO:0007669"/>
    <property type="project" value="TreeGrafter"/>
</dbReference>
<accession>A0AAU7JT39</accession>